<dbReference type="Proteomes" id="UP001292084">
    <property type="component" value="Unassembled WGS sequence"/>
</dbReference>
<name>A0ABU5KRR2_9BACL</name>
<dbReference type="PANTHER" id="PTHR43175">
    <property type="entry name" value="CARBONIC ANHYDRASE"/>
    <property type="match status" value="1"/>
</dbReference>
<evidence type="ECO:0000256" key="3">
    <source>
        <dbReference type="ARBA" id="ARBA00012925"/>
    </source>
</evidence>
<comment type="cofactor">
    <cofactor evidence="1">
        <name>Zn(2+)</name>
        <dbReference type="ChEBI" id="CHEBI:29105"/>
    </cofactor>
</comment>
<dbReference type="Pfam" id="PF00484">
    <property type="entry name" value="Pro_CA"/>
    <property type="match status" value="1"/>
</dbReference>
<evidence type="ECO:0000256" key="6">
    <source>
        <dbReference type="ARBA" id="ARBA00048348"/>
    </source>
</evidence>
<dbReference type="EC" id="4.2.1.1" evidence="3"/>
<dbReference type="SUPFAM" id="SSF53056">
    <property type="entry name" value="beta-carbonic anhydrase, cab"/>
    <property type="match status" value="1"/>
</dbReference>
<dbReference type="PANTHER" id="PTHR43175:SF3">
    <property type="entry name" value="CARBON DISULFIDE HYDROLASE"/>
    <property type="match status" value="1"/>
</dbReference>
<accession>A0ABU5KRR2</accession>
<comment type="caution">
    <text evidence="7">The sequence shown here is derived from an EMBL/GenBank/DDBJ whole genome shotgun (WGS) entry which is preliminary data.</text>
</comment>
<gene>
    <name evidence="7" type="ORF">UFB30_14365</name>
</gene>
<reference evidence="7 8" key="1">
    <citation type="submission" date="2023-12" db="EMBL/GenBank/DDBJ databases">
        <title>Jeotgalibacillus haloalkaliphilus sp. nov., a novel salt-tolerant bacteria, isolated from the estuary of the Fenhe River into the Yellow River.</title>
        <authorList>
            <person name="Li Y."/>
        </authorList>
    </citation>
    <scope>NUCLEOTIDE SEQUENCE [LARGE SCALE GENOMIC DNA]</scope>
    <source>
        <strain evidence="7 8">HH7-29</strain>
    </source>
</reference>
<keyword evidence="8" id="KW-1185">Reference proteome</keyword>
<dbReference type="InterPro" id="IPR001765">
    <property type="entry name" value="Carbonic_anhydrase"/>
</dbReference>
<comment type="similarity">
    <text evidence="2">Belongs to the beta-class carbonic anhydrase family.</text>
</comment>
<proteinExistence type="inferred from homology"/>
<evidence type="ECO:0000313" key="7">
    <source>
        <dbReference type="EMBL" id="MDZ5713415.1"/>
    </source>
</evidence>
<evidence type="ECO:0000256" key="5">
    <source>
        <dbReference type="ARBA" id="ARBA00022833"/>
    </source>
</evidence>
<dbReference type="Gene3D" id="3.40.1050.10">
    <property type="entry name" value="Carbonic anhydrase"/>
    <property type="match status" value="1"/>
</dbReference>
<dbReference type="InterPro" id="IPR036874">
    <property type="entry name" value="Carbonic_anhydrase_sf"/>
</dbReference>
<sequence>MTLLSEILSFNETFVEEKQYEPYVTTKIPNKKLVILTCMDTRLVELLPKSMNVKNGDVKMVRNAGAVITHPFGSIMRSLLVAIYELQAEEVLVIGHYDCGMSAVNSYETVEKMKARGVSGDVLETLSYSGVDIHAWLKGFDDVTESVKNSVEMVRNHPLMDKNVPVHGLVVDPSNGKLDLVEEGYNKS</sequence>
<evidence type="ECO:0000313" key="8">
    <source>
        <dbReference type="Proteomes" id="UP001292084"/>
    </source>
</evidence>
<dbReference type="SMART" id="SM00947">
    <property type="entry name" value="Pro_CA"/>
    <property type="match status" value="1"/>
</dbReference>
<evidence type="ECO:0000256" key="4">
    <source>
        <dbReference type="ARBA" id="ARBA00022723"/>
    </source>
</evidence>
<keyword evidence="5" id="KW-0862">Zinc</keyword>
<dbReference type="EMBL" id="JAXQNN010000006">
    <property type="protein sequence ID" value="MDZ5713415.1"/>
    <property type="molecule type" value="Genomic_DNA"/>
</dbReference>
<dbReference type="RefSeq" id="WP_322422380.1">
    <property type="nucleotide sequence ID" value="NZ_JAXQNN010000006.1"/>
</dbReference>
<protein>
    <recommendedName>
        <fullName evidence="3">carbonic anhydrase</fullName>
        <ecNumber evidence="3">4.2.1.1</ecNumber>
    </recommendedName>
</protein>
<evidence type="ECO:0000256" key="2">
    <source>
        <dbReference type="ARBA" id="ARBA00006217"/>
    </source>
</evidence>
<evidence type="ECO:0000256" key="1">
    <source>
        <dbReference type="ARBA" id="ARBA00001947"/>
    </source>
</evidence>
<comment type="catalytic activity">
    <reaction evidence="6">
        <text>hydrogencarbonate + H(+) = CO2 + H2O</text>
        <dbReference type="Rhea" id="RHEA:10748"/>
        <dbReference type="ChEBI" id="CHEBI:15377"/>
        <dbReference type="ChEBI" id="CHEBI:15378"/>
        <dbReference type="ChEBI" id="CHEBI:16526"/>
        <dbReference type="ChEBI" id="CHEBI:17544"/>
        <dbReference type="EC" id="4.2.1.1"/>
    </reaction>
</comment>
<dbReference type="CDD" id="cd03379">
    <property type="entry name" value="beta_CA_cladeD"/>
    <property type="match status" value="1"/>
</dbReference>
<keyword evidence="4" id="KW-0479">Metal-binding</keyword>
<organism evidence="7 8">
    <name type="scientific">Jeotgalibacillus haloalkalitolerans</name>
    <dbReference type="NCBI Taxonomy" id="3104292"/>
    <lineage>
        <taxon>Bacteria</taxon>
        <taxon>Bacillati</taxon>
        <taxon>Bacillota</taxon>
        <taxon>Bacilli</taxon>
        <taxon>Bacillales</taxon>
        <taxon>Caryophanaceae</taxon>
        <taxon>Jeotgalibacillus</taxon>
    </lineage>
</organism>